<comment type="similarity">
    <text evidence="5 11">Belongs to the purine/pyrimidine phosphoribosyltransferase family.</text>
</comment>
<organism evidence="13 14">
    <name type="scientific">Flavobacterium cheonanense</name>
    <dbReference type="NCBI Taxonomy" id="706183"/>
    <lineage>
        <taxon>Bacteria</taxon>
        <taxon>Pseudomonadati</taxon>
        <taxon>Bacteroidota</taxon>
        <taxon>Flavobacteriia</taxon>
        <taxon>Flavobacteriales</taxon>
        <taxon>Flavobacteriaceae</taxon>
        <taxon>Flavobacterium</taxon>
    </lineage>
</organism>
<feature type="domain" description="Phosphoribosyltransferase" evidence="12">
    <location>
        <begin position="77"/>
        <end position="181"/>
    </location>
</feature>
<evidence type="ECO:0000256" key="7">
    <source>
        <dbReference type="ARBA" id="ARBA00022490"/>
    </source>
</evidence>
<evidence type="ECO:0000256" key="2">
    <source>
        <dbReference type="ARBA" id="ARBA00003968"/>
    </source>
</evidence>
<evidence type="ECO:0000256" key="10">
    <source>
        <dbReference type="ARBA" id="ARBA00022726"/>
    </source>
</evidence>
<evidence type="ECO:0000256" key="8">
    <source>
        <dbReference type="ARBA" id="ARBA00022676"/>
    </source>
</evidence>
<dbReference type="HAMAP" id="MF_00004">
    <property type="entry name" value="Aden_phosphoribosyltr"/>
    <property type="match status" value="1"/>
</dbReference>
<keyword evidence="10 11" id="KW-0660">Purine salvage</keyword>
<dbReference type="Proteomes" id="UP001500367">
    <property type="component" value="Unassembled WGS sequence"/>
</dbReference>
<evidence type="ECO:0000256" key="11">
    <source>
        <dbReference type="HAMAP-Rule" id="MF_00004"/>
    </source>
</evidence>
<keyword evidence="7 11" id="KW-0963">Cytoplasm</keyword>
<reference evidence="14" key="1">
    <citation type="journal article" date="2019" name="Int. J. Syst. Evol. Microbiol.">
        <title>The Global Catalogue of Microorganisms (GCM) 10K type strain sequencing project: providing services to taxonomists for standard genome sequencing and annotation.</title>
        <authorList>
            <consortium name="The Broad Institute Genomics Platform"/>
            <consortium name="The Broad Institute Genome Sequencing Center for Infectious Disease"/>
            <person name="Wu L."/>
            <person name="Ma J."/>
        </authorList>
    </citation>
    <scope>NUCLEOTIDE SEQUENCE [LARGE SCALE GENOMIC DNA]</scope>
    <source>
        <strain evidence="14">JCM 17069</strain>
    </source>
</reference>
<comment type="subcellular location">
    <subcellularLocation>
        <location evidence="3 11">Cytoplasm</location>
    </subcellularLocation>
</comment>
<dbReference type="NCBIfam" id="NF002636">
    <property type="entry name" value="PRK02304.1-5"/>
    <property type="match status" value="1"/>
</dbReference>
<dbReference type="InterPro" id="IPR000836">
    <property type="entry name" value="PRTase_dom"/>
</dbReference>
<dbReference type="EC" id="2.4.2.7" evidence="6 11"/>
<evidence type="ECO:0000313" key="14">
    <source>
        <dbReference type="Proteomes" id="UP001500367"/>
    </source>
</evidence>
<dbReference type="GO" id="GO:0016757">
    <property type="term" value="F:glycosyltransferase activity"/>
    <property type="evidence" value="ECO:0007669"/>
    <property type="project" value="UniProtKB-KW"/>
</dbReference>
<evidence type="ECO:0000313" key="13">
    <source>
        <dbReference type="EMBL" id="GAA4078528.1"/>
    </source>
</evidence>
<comment type="catalytic activity">
    <reaction evidence="1 11">
        <text>AMP + diphosphate = 5-phospho-alpha-D-ribose 1-diphosphate + adenine</text>
        <dbReference type="Rhea" id="RHEA:16609"/>
        <dbReference type="ChEBI" id="CHEBI:16708"/>
        <dbReference type="ChEBI" id="CHEBI:33019"/>
        <dbReference type="ChEBI" id="CHEBI:58017"/>
        <dbReference type="ChEBI" id="CHEBI:456215"/>
        <dbReference type="EC" id="2.4.2.7"/>
    </reaction>
</comment>
<dbReference type="InterPro" id="IPR029057">
    <property type="entry name" value="PRTase-like"/>
</dbReference>
<dbReference type="NCBIfam" id="TIGR01090">
    <property type="entry name" value="apt"/>
    <property type="match status" value="1"/>
</dbReference>
<dbReference type="Pfam" id="PF00156">
    <property type="entry name" value="Pribosyltran"/>
    <property type="match status" value="1"/>
</dbReference>
<evidence type="ECO:0000256" key="3">
    <source>
        <dbReference type="ARBA" id="ARBA00004496"/>
    </source>
</evidence>
<dbReference type="InterPro" id="IPR005764">
    <property type="entry name" value="Ade_phspho_trans"/>
</dbReference>
<dbReference type="CDD" id="cd06223">
    <property type="entry name" value="PRTases_typeI"/>
    <property type="match status" value="1"/>
</dbReference>
<evidence type="ECO:0000256" key="6">
    <source>
        <dbReference type="ARBA" id="ARBA00011893"/>
    </source>
</evidence>
<evidence type="ECO:0000256" key="1">
    <source>
        <dbReference type="ARBA" id="ARBA00000868"/>
    </source>
</evidence>
<comment type="function">
    <text evidence="2 11">Catalyzes a salvage reaction resulting in the formation of AMP, that is energically less costly than de novo synthesis.</text>
</comment>
<dbReference type="SUPFAM" id="SSF53271">
    <property type="entry name" value="PRTase-like"/>
    <property type="match status" value="1"/>
</dbReference>
<proteinExistence type="inferred from homology"/>
<gene>
    <name evidence="11" type="primary">apt</name>
    <name evidence="13" type="ORF">GCM10022389_25750</name>
</gene>
<dbReference type="EMBL" id="BAABCT010000008">
    <property type="protein sequence ID" value="GAA4078528.1"/>
    <property type="molecule type" value="Genomic_DNA"/>
</dbReference>
<comment type="pathway">
    <text evidence="4 11">Purine metabolism; AMP biosynthesis via salvage pathway; AMP from adenine: step 1/1.</text>
</comment>
<protein>
    <recommendedName>
        <fullName evidence="6 11">Adenine phosphoribosyltransferase</fullName>
        <shortName evidence="11">APRT</shortName>
        <ecNumber evidence="6 11">2.4.2.7</ecNumber>
    </recommendedName>
</protein>
<keyword evidence="8 11" id="KW-0328">Glycosyltransferase</keyword>
<name>A0ABP7W0J8_9FLAO</name>
<dbReference type="NCBIfam" id="NF002634">
    <property type="entry name" value="PRK02304.1-3"/>
    <property type="match status" value="1"/>
</dbReference>
<keyword evidence="14" id="KW-1185">Reference proteome</keyword>
<comment type="subunit">
    <text evidence="11">Homodimer.</text>
</comment>
<dbReference type="PANTHER" id="PTHR32315:SF3">
    <property type="entry name" value="ADENINE PHOSPHORIBOSYLTRANSFERASE"/>
    <property type="match status" value="1"/>
</dbReference>
<evidence type="ECO:0000256" key="9">
    <source>
        <dbReference type="ARBA" id="ARBA00022679"/>
    </source>
</evidence>
<dbReference type="InterPro" id="IPR050054">
    <property type="entry name" value="UPRTase/APRTase"/>
</dbReference>
<evidence type="ECO:0000259" key="12">
    <source>
        <dbReference type="Pfam" id="PF00156"/>
    </source>
</evidence>
<evidence type="ECO:0000256" key="4">
    <source>
        <dbReference type="ARBA" id="ARBA00004659"/>
    </source>
</evidence>
<sequence length="203" mass="22761">MRYSVAPRGLFCGCKYKDKCVTCKSKRGLNLKIMPLKKYIRDIQDFPKPGIGFKDITPLLSNPIARQETLELLLSTLKDKQINKVIGVESRGFFFGILLAEALNVGFIPVRKPKKLPYETISATYDLEYGTDTLEIHIDAIEKGDRVLIHDDVLATGGTAKAVCELVERLGGEIVQCNFLMELTFLHGRDKLGDNEIFAAMTY</sequence>
<evidence type="ECO:0000256" key="5">
    <source>
        <dbReference type="ARBA" id="ARBA00008391"/>
    </source>
</evidence>
<dbReference type="PANTHER" id="PTHR32315">
    <property type="entry name" value="ADENINE PHOSPHORIBOSYLTRANSFERASE"/>
    <property type="match status" value="1"/>
</dbReference>
<accession>A0ABP7W0J8</accession>
<dbReference type="Gene3D" id="3.40.50.2020">
    <property type="match status" value="1"/>
</dbReference>
<comment type="caution">
    <text evidence="13">The sequence shown here is derived from an EMBL/GenBank/DDBJ whole genome shotgun (WGS) entry which is preliminary data.</text>
</comment>
<keyword evidence="9 11" id="KW-0808">Transferase</keyword>